<gene>
    <name evidence="2" type="ORF">AMTR_s00049p00186050</name>
</gene>
<dbReference type="PANTHER" id="PTHR47926">
    <property type="entry name" value="PENTATRICOPEPTIDE REPEAT-CONTAINING PROTEIN"/>
    <property type="match status" value="1"/>
</dbReference>
<keyword evidence="3" id="KW-1185">Reference proteome</keyword>
<organism evidence="2 3">
    <name type="scientific">Amborella trichopoda</name>
    <dbReference type="NCBI Taxonomy" id="13333"/>
    <lineage>
        <taxon>Eukaryota</taxon>
        <taxon>Viridiplantae</taxon>
        <taxon>Streptophyta</taxon>
        <taxon>Embryophyta</taxon>
        <taxon>Tracheophyta</taxon>
        <taxon>Spermatophyta</taxon>
        <taxon>Magnoliopsida</taxon>
        <taxon>Amborellales</taxon>
        <taxon>Amborellaceae</taxon>
        <taxon>Amborella</taxon>
    </lineage>
</organism>
<evidence type="ECO:0000256" key="1">
    <source>
        <dbReference type="ARBA" id="ARBA00022737"/>
    </source>
</evidence>
<proteinExistence type="predicted"/>
<dbReference type="GO" id="GO:0003723">
    <property type="term" value="F:RNA binding"/>
    <property type="evidence" value="ECO:0007669"/>
    <property type="project" value="InterPro"/>
</dbReference>
<dbReference type="HOGENOM" id="CLU_002706_21_2_1"/>
<protein>
    <recommendedName>
        <fullName evidence="4">Pentatricopeptide repeat-containing protein</fullName>
    </recommendedName>
</protein>
<evidence type="ECO:0000313" key="3">
    <source>
        <dbReference type="Proteomes" id="UP000017836"/>
    </source>
</evidence>
<accession>W1Q069</accession>
<dbReference type="NCBIfam" id="TIGR00756">
    <property type="entry name" value="PPR"/>
    <property type="match status" value="1"/>
</dbReference>
<dbReference type="AlphaFoldDB" id="W1Q069"/>
<dbReference type="PANTHER" id="PTHR47926:SF454">
    <property type="entry name" value="REPEAT-CONTAINING PROTEIN, PUTATIVE-RELATED"/>
    <property type="match status" value="1"/>
</dbReference>
<dbReference type="InterPro" id="IPR046960">
    <property type="entry name" value="PPR_At4g14850-like_plant"/>
</dbReference>
<name>W1Q069_AMBTC</name>
<dbReference type="InterPro" id="IPR011990">
    <property type="entry name" value="TPR-like_helical_dom_sf"/>
</dbReference>
<dbReference type="Proteomes" id="UP000017836">
    <property type="component" value="Unassembled WGS sequence"/>
</dbReference>
<dbReference type="eggNOG" id="KOG4197">
    <property type="taxonomic scope" value="Eukaryota"/>
</dbReference>
<dbReference type="InterPro" id="IPR002885">
    <property type="entry name" value="PPR_rpt"/>
</dbReference>
<keyword evidence="1" id="KW-0677">Repeat</keyword>
<dbReference type="Gramene" id="ERN13756">
    <property type="protein sequence ID" value="ERN13756"/>
    <property type="gene ID" value="AMTR_s00049p00186050"/>
</dbReference>
<reference evidence="3" key="1">
    <citation type="journal article" date="2013" name="Science">
        <title>The Amborella genome and the evolution of flowering plants.</title>
        <authorList>
            <consortium name="Amborella Genome Project"/>
        </authorList>
    </citation>
    <scope>NUCLEOTIDE SEQUENCE [LARGE SCALE GENOMIC DNA]</scope>
</reference>
<sequence length="220" mass="24461">MLRLSSHASIKTSLSFILLTTEPPQFLPSFTTQATHDALIPDPISRHPLLFLLESCKTFNSLLRLQAQIITAGLSNHHFFSAKIISFCALSPKGCLDHAKLVLKHTDNPTTFMYNTIIRACSNTNSPELGLAFYSELLEKCLDADNYTYPYVIKSSGLVGSVSDGLKLHGIVVKAGFVANTYIHCSLINIFYESSFSIDSFPNEWTKQPNLLNLLSQMRT</sequence>
<evidence type="ECO:0008006" key="4">
    <source>
        <dbReference type="Google" id="ProtNLM"/>
    </source>
</evidence>
<dbReference type="EMBL" id="KI392567">
    <property type="protein sequence ID" value="ERN13756.1"/>
    <property type="molecule type" value="Genomic_DNA"/>
</dbReference>
<dbReference type="GO" id="GO:0009451">
    <property type="term" value="P:RNA modification"/>
    <property type="evidence" value="ECO:0007669"/>
    <property type="project" value="InterPro"/>
</dbReference>
<dbReference type="Gene3D" id="1.25.40.10">
    <property type="entry name" value="Tetratricopeptide repeat domain"/>
    <property type="match status" value="1"/>
</dbReference>
<evidence type="ECO:0000313" key="2">
    <source>
        <dbReference type="EMBL" id="ERN13756.1"/>
    </source>
</evidence>